<feature type="compositionally biased region" description="Low complexity" evidence="1">
    <location>
        <begin position="354"/>
        <end position="371"/>
    </location>
</feature>
<feature type="compositionally biased region" description="Polar residues" evidence="1">
    <location>
        <begin position="785"/>
        <end position="798"/>
    </location>
</feature>
<organism evidence="3 4">
    <name type="scientific">Pseudodonghicola flavimaris</name>
    <dbReference type="NCBI Taxonomy" id="3050036"/>
    <lineage>
        <taxon>Bacteria</taxon>
        <taxon>Pseudomonadati</taxon>
        <taxon>Pseudomonadota</taxon>
        <taxon>Alphaproteobacteria</taxon>
        <taxon>Rhodobacterales</taxon>
        <taxon>Paracoccaceae</taxon>
        <taxon>Pseudodonghicola</taxon>
    </lineage>
</organism>
<feature type="region of interest" description="Disordered" evidence="1">
    <location>
        <begin position="354"/>
        <end position="376"/>
    </location>
</feature>
<protein>
    <recommendedName>
        <fullName evidence="5">Type IV pilus biogenesis protein PilP</fullName>
    </recommendedName>
</protein>
<dbReference type="Proteomes" id="UP001243757">
    <property type="component" value="Unassembled WGS sequence"/>
</dbReference>
<evidence type="ECO:0000313" key="4">
    <source>
        <dbReference type="Proteomes" id="UP001243757"/>
    </source>
</evidence>
<accession>A0ABT7F6T8</accession>
<evidence type="ECO:0000313" key="3">
    <source>
        <dbReference type="EMBL" id="MDK3020318.1"/>
    </source>
</evidence>
<feature type="region of interest" description="Disordered" evidence="1">
    <location>
        <begin position="198"/>
        <end position="336"/>
    </location>
</feature>
<evidence type="ECO:0000256" key="2">
    <source>
        <dbReference type="SAM" id="Phobius"/>
    </source>
</evidence>
<feature type="compositionally biased region" description="Low complexity" evidence="1">
    <location>
        <begin position="292"/>
        <end position="307"/>
    </location>
</feature>
<evidence type="ECO:0008006" key="5">
    <source>
        <dbReference type="Google" id="ProtNLM"/>
    </source>
</evidence>
<feature type="compositionally biased region" description="Low complexity" evidence="1">
    <location>
        <begin position="472"/>
        <end position="486"/>
    </location>
</feature>
<keyword evidence="4" id="KW-1185">Reference proteome</keyword>
<name>A0ABT7F6T8_9RHOB</name>
<keyword evidence="2" id="KW-1133">Transmembrane helix</keyword>
<sequence length="899" mass="91280">MKPSFALSLSFEGISLLHRAAGGWHLVGEVALDVPDLAGALAELRDRAARLEPNGISCKLIIPNDQIRYMTIDTGAAEGDARRARVRIALDGATPYQVEDLAFDIAVEGPLTHVAAVARETLAEAEAFAVEHAFDPVSFVAIPGDQPFLGEPFFGAAEHAGARQVEPDGIAVVVTGSASLPEPAADPVPAPAPRAEEIAEQAPDTPAPETGSGTTPKTAPTMGPETGPETEPATDLKAETAPEDASVGFSSRRGKPSSETDGTATAPTPAPPVPTPTPKPVTGPAPRPLAAPPRTAATEPRPVAKPVAAPPPGVPRAPATAPKPQTDRPASAAAGLQSAISGLLSLRKPAKPATEAAAKPVAGPSAAGPVKPKGEAARQEAEALTVFGARKARRGKGKPRFLGLILTAVLLIFLIGIAAWASLFTEGGLTGLFGRDRETPSLSTVPGADLLPPPASAPEIGLDSPAGEMPLDGAGDTGATPGTEPPLTSALPPEAGDTVAALPPDPLADSAAASGPALTDTDSAVLEALRPEDGAGATADMLDPELAAEPDPETGTDLTQADDETFYAATGIWPTAPQEPETPALIGLSDLYVASIDRTDLSQDAVALPPAAGFDSDLSPTAVALPAAPGKNFELDDRGLVTATPEGAESPEGVVVFQGPPPVVPPALPDRLQAQAEAADEAQALRSHLAGFRPRPRPTDLVEQAERAQLGGRSRNELGRLRPNLRPASVERAATAAAEVASAAAAAAAAAAEAAAAEATGALTAEDLENATRRAVATALVPKTRPSNLDTSRSSSRASLGVPEAGTTAPATVAPKIPSSASVARQATVSNAINLRHINLIGIYGTAANRRALIRLPSGRYKKVKIGDSIDGGKVVAIGDSELRYVKGGRNVTLQIPKG</sequence>
<reference evidence="3 4" key="1">
    <citation type="submission" date="2023-05" db="EMBL/GenBank/DDBJ databases">
        <title>Pseudodonghicola sp. nov.</title>
        <authorList>
            <person name="Huang J."/>
        </authorList>
    </citation>
    <scope>NUCLEOTIDE SEQUENCE [LARGE SCALE GENOMIC DNA]</scope>
    <source>
        <strain evidence="3 4">IC7</strain>
    </source>
</reference>
<comment type="caution">
    <text evidence="3">The sequence shown here is derived from an EMBL/GenBank/DDBJ whole genome shotgun (WGS) entry which is preliminary data.</text>
</comment>
<feature type="region of interest" description="Disordered" evidence="1">
    <location>
        <begin position="443"/>
        <end position="517"/>
    </location>
</feature>
<feature type="compositionally biased region" description="Pro residues" evidence="1">
    <location>
        <begin position="268"/>
        <end position="291"/>
    </location>
</feature>
<evidence type="ECO:0000256" key="1">
    <source>
        <dbReference type="SAM" id="MobiDB-lite"/>
    </source>
</evidence>
<keyword evidence="2" id="KW-0812">Transmembrane</keyword>
<proteinExistence type="predicted"/>
<dbReference type="RefSeq" id="WP_284483008.1">
    <property type="nucleotide sequence ID" value="NZ_JASNJD010000024.1"/>
</dbReference>
<feature type="region of interest" description="Disordered" evidence="1">
    <location>
        <begin position="777"/>
        <end position="820"/>
    </location>
</feature>
<feature type="transmembrane region" description="Helical" evidence="2">
    <location>
        <begin position="401"/>
        <end position="423"/>
    </location>
</feature>
<dbReference type="EMBL" id="JASNJD010000024">
    <property type="protein sequence ID" value="MDK3020318.1"/>
    <property type="molecule type" value="Genomic_DNA"/>
</dbReference>
<keyword evidence="2" id="KW-0472">Membrane</keyword>
<gene>
    <name evidence="3" type="ORF">QO033_21755</name>
</gene>
<feature type="compositionally biased region" description="Low complexity" evidence="1">
    <location>
        <begin position="507"/>
        <end position="517"/>
    </location>
</feature>